<comment type="similarity">
    <text evidence="12">Belongs to the cytochrome b561 family.</text>
</comment>
<dbReference type="InterPro" id="IPR011577">
    <property type="entry name" value="Cyt_b561_bac/Ni-Hgenase"/>
</dbReference>
<sequence length="384" mass="41362">MRQNTHDRYGSVARSLHWLTALIILTNIGLGLLANRLSMEALETKILLFSLHKTLGVMAFAVALTRILWALTQTRPAPLHPERRAETFLAETVHWVLYAAMLMVPLTGWIEHAATEGFAPILWPFGQNLPLVPKSPDFAEAMAQVHHVFAWMLMGAVALHVAGALKHAVIDRDSVLARMLRGAPAGKPLQQRHLRPALAAVAVFAAGTAFAIAPRDHDPQPAAALEQAASGWQVQDGTLGFSVVQMGAAVEGGFSDWTAAIEFDPDSGTGHVDVTINMASVTIGTVTDQAKGAEFFDVAQHPTATYSADIRPEGDGFVAEGPLDLKGQQVPVTLSFTLDIAQGTARMSGQAQMDRRDWNIGQGYDNESSVGFPVQLQVDLTATR</sequence>
<keyword evidence="4" id="KW-1003">Cell membrane</keyword>
<accession>A0A1I0BXX8</accession>
<dbReference type="InterPro" id="IPR016174">
    <property type="entry name" value="Di-haem_cyt_TM"/>
</dbReference>
<dbReference type="Pfam" id="PF04264">
    <property type="entry name" value="YceI"/>
    <property type="match status" value="1"/>
</dbReference>
<dbReference type="InterPro" id="IPR007372">
    <property type="entry name" value="Lipid/polyisoprenoid-bd_YceI"/>
</dbReference>
<proteinExistence type="inferred from homology"/>
<dbReference type="EMBL" id="FOHO01000003">
    <property type="protein sequence ID" value="SET11687.1"/>
    <property type="molecule type" value="Genomic_DNA"/>
</dbReference>
<gene>
    <name evidence="15" type="ORF">SAMN04489858_10390</name>
</gene>
<keyword evidence="10" id="KW-0408">Iron</keyword>
<dbReference type="RefSeq" id="WP_090733017.1">
    <property type="nucleotide sequence ID" value="NZ_FOHO01000003.1"/>
</dbReference>
<feature type="transmembrane region" description="Helical" evidence="13">
    <location>
        <begin position="12"/>
        <end position="34"/>
    </location>
</feature>
<comment type="subcellular location">
    <subcellularLocation>
        <location evidence="2">Cell membrane</location>
        <topology evidence="2">Multi-pass membrane protein</topology>
    </subcellularLocation>
</comment>
<evidence type="ECO:0000256" key="7">
    <source>
        <dbReference type="ARBA" id="ARBA00022723"/>
    </source>
</evidence>
<dbReference type="OrthoDB" id="1247465at2"/>
<evidence type="ECO:0000313" key="15">
    <source>
        <dbReference type="EMBL" id="SET11687.1"/>
    </source>
</evidence>
<feature type="domain" description="Lipid/polyisoprenoid-binding YceI-like" evidence="14">
    <location>
        <begin position="231"/>
        <end position="383"/>
    </location>
</feature>
<keyword evidence="16" id="KW-1185">Reference proteome</keyword>
<keyword evidence="8" id="KW-0249">Electron transport</keyword>
<dbReference type="PANTHER" id="PTHR30529">
    <property type="entry name" value="CYTOCHROME B561"/>
    <property type="match status" value="1"/>
</dbReference>
<dbReference type="SUPFAM" id="SSF101874">
    <property type="entry name" value="YceI-like"/>
    <property type="match status" value="1"/>
</dbReference>
<organism evidence="15 16">
    <name type="scientific">Paracoccus homiensis</name>
    <dbReference type="NCBI Taxonomy" id="364199"/>
    <lineage>
        <taxon>Bacteria</taxon>
        <taxon>Pseudomonadati</taxon>
        <taxon>Pseudomonadota</taxon>
        <taxon>Alphaproteobacteria</taxon>
        <taxon>Rhodobacterales</taxon>
        <taxon>Paracoccaceae</taxon>
        <taxon>Paracoccus</taxon>
    </lineage>
</organism>
<evidence type="ECO:0000256" key="13">
    <source>
        <dbReference type="SAM" id="Phobius"/>
    </source>
</evidence>
<keyword evidence="6 13" id="KW-0812">Transmembrane</keyword>
<keyword evidence="5" id="KW-0349">Heme</keyword>
<dbReference type="GO" id="GO:0022904">
    <property type="term" value="P:respiratory electron transport chain"/>
    <property type="evidence" value="ECO:0007669"/>
    <property type="project" value="InterPro"/>
</dbReference>
<feature type="transmembrane region" description="Helical" evidence="13">
    <location>
        <begin position="46"/>
        <end position="71"/>
    </location>
</feature>
<dbReference type="GO" id="GO:0020037">
    <property type="term" value="F:heme binding"/>
    <property type="evidence" value="ECO:0007669"/>
    <property type="project" value="TreeGrafter"/>
</dbReference>
<keyword evidence="11 13" id="KW-0472">Membrane</keyword>
<dbReference type="Gene3D" id="1.20.950.20">
    <property type="entry name" value="Transmembrane di-heme cytochromes, Chain C"/>
    <property type="match status" value="1"/>
</dbReference>
<evidence type="ECO:0000256" key="1">
    <source>
        <dbReference type="ARBA" id="ARBA00001970"/>
    </source>
</evidence>
<evidence type="ECO:0000256" key="11">
    <source>
        <dbReference type="ARBA" id="ARBA00023136"/>
    </source>
</evidence>
<feature type="transmembrane region" description="Helical" evidence="13">
    <location>
        <begin position="92"/>
        <end position="110"/>
    </location>
</feature>
<evidence type="ECO:0000313" key="16">
    <source>
        <dbReference type="Proteomes" id="UP000199180"/>
    </source>
</evidence>
<reference evidence="15 16" key="1">
    <citation type="submission" date="2016-10" db="EMBL/GenBank/DDBJ databases">
        <authorList>
            <person name="de Groot N.N."/>
        </authorList>
    </citation>
    <scope>NUCLEOTIDE SEQUENCE [LARGE SCALE GENOMIC DNA]</scope>
    <source>
        <strain evidence="15 16">DSM 17862</strain>
    </source>
</reference>
<name>A0A1I0BXX8_9RHOB</name>
<evidence type="ECO:0000256" key="6">
    <source>
        <dbReference type="ARBA" id="ARBA00022692"/>
    </source>
</evidence>
<dbReference type="STRING" id="364199.SAMN04489858_10390"/>
<keyword evidence="3" id="KW-0813">Transport</keyword>
<protein>
    <submittedName>
        <fullName evidence="15">Cytochrome b561</fullName>
    </submittedName>
</protein>
<dbReference type="AlphaFoldDB" id="A0A1I0BXX8"/>
<dbReference type="Gene3D" id="2.40.128.110">
    <property type="entry name" value="Lipid/polyisoprenoid-binding, YceI-like"/>
    <property type="match status" value="1"/>
</dbReference>
<evidence type="ECO:0000256" key="3">
    <source>
        <dbReference type="ARBA" id="ARBA00022448"/>
    </source>
</evidence>
<dbReference type="GO" id="GO:0005886">
    <property type="term" value="C:plasma membrane"/>
    <property type="evidence" value="ECO:0007669"/>
    <property type="project" value="UniProtKB-SubCell"/>
</dbReference>
<dbReference type="SUPFAM" id="SSF81342">
    <property type="entry name" value="Transmembrane di-heme cytochromes"/>
    <property type="match status" value="1"/>
</dbReference>
<evidence type="ECO:0000256" key="12">
    <source>
        <dbReference type="ARBA" id="ARBA00037975"/>
    </source>
</evidence>
<dbReference type="SMART" id="SM00867">
    <property type="entry name" value="YceI"/>
    <property type="match status" value="1"/>
</dbReference>
<dbReference type="Proteomes" id="UP000199180">
    <property type="component" value="Unassembled WGS sequence"/>
</dbReference>
<keyword evidence="9 13" id="KW-1133">Transmembrane helix</keyword>
<evidence type="ECO:0000256" key="10">
    <source>
        <dbReference type="ARBA" id="ARBA00023004"/>
    </source>
</evidence>
<evidence type="ECO:0000256" key="9">
    <source>
        <dbReference type="ARBA" id="ARBA00022989"/>
    </source>
</evidence>
<evidence type="ECO:0000256" key="4">
    <source>
        <dbReference type="ARBA" id="ARBA00022475"/>
    </source>
</evidence>
<dbReference type="GO" id="GO:0009055">
    <property type="term" value="F:electron transfer activity"/>
    <property type="evidence" value="ECO:0007669"/>
    <property type="project" value="InterPro"/>
</dbReference>
<evidence type="ECO:0000256" key="8">
    <source>
        <dbReference type="ARBA" id="ARBA00022982"/>
    </source>
</evidence>
<comment type="cofactor">
    <cofactor evidence="1">
        <name>heme b</name>
        <dbReference type="ChEBI" id="CHEBI:60344"/>
    </cofactor>
</comment>
<evidence type="ECO:0000256" key="2">
    <source>
        <dbReference type="ARBA" id="ARBA00004651"/>
    </source>
</evidence>
<dbReference type="GO" id="GO:0046872">
    <property type="term" value="F:metal ion binding"/>
    <property type="evidence" value="ECO:0007669"/>
    <property type="project" value="UniProtKB-KW"/>
</dbReference>
<dbReference type="InterPro" id="IPR036761">
    <property type="entry name" value="TTHA0802/YceI-like_sf"/>
</dbReference>
<dbReference type="Pfam" id="PF01292">
    <property type="entry name" value="Ni_hydr_CYTB"/>
    <property type="match status" value="1"/>
</dbReference>
<evidence type="ECO:0000256" key="5">
    <source>
        <dbReference type="ARBA" id="ARBA00022617"/>
    </source>
</evidence>
<evidence type="ECO:0000259" key="14">
    <source>
        <dbReference type="SMART" id="SM00867"/>
    </source>
</evidence>
<feature type="transmembrane region" description="Helical" evidence="13">
    <location>
        <begin position="148"/>
        <end position="169"/>
    </location>
</feature>
<dbReference type="PANTHER" id="PTHR30529:SF1">
    <property type="entry name" value="CYTOCHROME B561 HOMOLOG 2"/>
    <property type="match status" value="1"/>
</dbReference>
<keyword evidence="7" id="KW-0479">Metal-binding</keyword>
<dbReference type="InterPro" id="IPR052168">
    <property type="entry name" value="Cytochrome_b561_oxidase"/>
</dbReference>